<reference evidence="3 4" key="1">
    <citation type="journal article" date="2018" name="BMC Genomics">
        <title>The genome of Naegleria lovaniensis, the basis for a comparative approach to unravel pathogenicity factors of the human pathogenic amoeba N. fowleri.</title>
        <authorList>
            <person name="Liechti N."/>
            <person name="Schurch N."/>
            <person name="Bruggmann R."/>
            <person name="Wittwer M."/>
        </authorList>
    </citation>
    <scope>NUCLEOTIDE SEQUENCE [LARGE SCALE GENOMIC DNA]</scope>
    <source>
        <strain evidence="3 4">ATCC 30569</strain>
    </source>
</reference>
<feature type="compositionally biased region" description="Polar residues" evidence="1">
    <location>
        <begin position="392"/>
        <end position="402"/>
    </location>
</feature>
<organism evidence="3 4">
    <name type="scientific">Naegleria lovaniensis</name>
    <name type="common">Amoeba</name>
    <dbReference type="NCBI Taxonomy" id="51637"/>
    <lineage>
        <taxon>Eukaryota</taxon>
        <taxon>Discoba</taxon>
        <taxon>Heterolobosea</taxon>
        <taxon>Tetramitia</taxon>
        <taxon>Eutetramitia</taxon>
        <taxon>Vahlkampfiidae</taxon>
        <taxon>Naegleria</taxon>
    </lineage>
</organism>
<keyword evidence="2" id="KW-0472">Membrane</keyword>
<keyword evidence="2" id="KW-1133">Transmembrane helix</keyword>
<dbReference type="GO" id="GO:0005886">
    <property type="term" value="C:plasma membrane"/>
    <property type="evidence" value="ECO:0007669"/>
    <property type="project" value="InterPro"/>
</dbReference>
<dbReference type="AlphaFoldDB" id="A0AA88GTW2"/>
<dbReference type="EMBL" id="PYSW02000010">
    <property type="protein sequence ID" value="KAG2388321.1"/>
    <property type="molecule type" value="Genomic_DNA"/>
</dbReference>
<evidence type="ECO:0000313" key="4">
    <source>
        <dbReference type="Proteomes" id="UP000816034"/>
    </source>
</evidence>
<comment type="caution">
    <text evidence="3">The sequence shown here is derived from an EMBL/GenBank/DDBJ whole genome shotgun (WGS) entry which is preliminary data.</text>
</comment>
<proteinExistence type="predicted"/>
<keyword evidence="2" id="KW-0812">Transmembrane</keyword>
<evidence type="ECO:0000256" key="2">
    <source>
        <dbReference type="SAM" id="Phobius"/>
    </source>
</evidence>
<feature type="transmembrane region" description="Helical" evidence="2">
    <location>
        <begin position="197"/>
        <end position="224"/>
    </location>
</feature>
<feature type="region of interest" description="Disordered" evidence="1">
    <location>
        <begin position="365"/>
        <end position="402"/>
    </location>
</feature>
<dbReference type="GeneID" id="68092947"/>
<feature type="transmembrane region" description="Helical" evidence="2">
    <location>
        <begin position="318"/>
        <end position="338"/>
    </location>
</feature>
<dbReference type="PANTHER" id="PTHR34295:SF1">
    <property type="entry name" value="BIOTIN TRANSPORTER BIOY"/>
    <property type="match status" value="1"/>
</dbReference>
<dbReference type="Gene3D" id="1.10.1760.20">
    <property type="match status" value="1"/>
</dbReference>
<feature type="transmembrane region" description="Helical" evidence="2">
    <location>
        <begin position="158"/>
        <end position="176"/>
    </location>
</feature>
<dbReference type="GO" id="GO:0015225">
    <property type="term" value="F:biotin transmembrane transporter activity"/>
    <property type="evidence" value="ECO:0007669"/>
    <property type="project" value="InterPro"/>
</dbReference>
<dbReference type="RefSeq" id="XP_044552313.1">
    <property type="nucleotide sequence ID" value="XM_044694534.1"/>
</dbReference>
<sequence>MQFTVLTPLGESFNSHSNTLDELTREIESRLAYHVKNQNLVVLSSARSNPDSSLLRNRRQHSLAAATTDVVTNAQDDGIQTINNHPPNEATVTTQVILNPTWYPCFMEAYFSLVGSVVKIIYLNMKQRGTTNSLFRKLMALAEMPAVIWMTRKILLPILSSILVLLIGSCIMGICAQISITLPPSVSTVPITGQTFAVLWLGSLTGFILAPLSVMLYLFCGSVLQIPWFSNQSSGVQVLFESSSSGFLIGFVFSALVCGFCCSRLASDRTILMNLLMLALSNCVTFVFGCLWLAYGTPNLGLSVSIKKGLVPFLPGEIVKIVLVLVMVRLSWYVLYFVRGKVLKILEEKESEVSSTLSSEREIMTPVQVSNRNSGTREDVVQEEDDDEDNRCVSTSSSISHV</sequence>
<gene>
    <name evidence="3" type="ORF">C9374_000485</name>
</gene>
<evidence type="ECO:0000256" key="1">
    <source>
        <dbReference type="SAM" id="MobiDB-lite"/>
    </source>
</evidence>
<dbReference type="Proteomes" id="UP000816034">
    <property type="component" value="Unassembled WGS sequence"/>
</dbReference>
<name>A0AA88GTW2_NAELO</name>
<keyword evidence="4" id="KW-1185">Reference proteome</keyword>
<dbReference type="Pfam" id="PF02632">
    <property type="entry name" value="BioY"/>
    <property type="match status" value="1"/>
</dbReference>
<dbReference type="PANTHER" id="PTHR34295">
    <property type="entry name" value="BIOTIN TRANSPORTER BIOY"/>
    <property type="match status" value="1"/>
</dbReference>
<dbReference type="InterPro" id="IPR003784">
    <property type="entry name" value="BioY"/>
</dbReference>
<protein>
    <submittedName>
        <fullName evidence="3">Uncharacterized protein</fullName>
    </submittedName>
</protein>
<accession>A0AA88GTW2</accession>
<feature type="transmembrane region" description="Helical" evidence="2">
    <location>
        <begin position="244"/>
        <end position="263"/>
    </location>
</feature>
<feature type="transmembrane region" description="Helical" evidence="2">
    <location>
        <begin position="275"/>
        <end position="295"/>
    </location>
</feature>
<evidence type="ECO:0000313" key="3">
    <source>
        <dbReference type="EMBL" id="KAG2388321.1"/>
    </source>
</evidence>